<accession>A0A5C6F4Y3</accession>
<evidence type="ECO:0000313" key="1">
    <source>
        <dbReference type="EMBL" id="TWU55570.1"/>
    </source>
</evidence>
<proteinExistence type="predicted"/>
<sequence length="45" mass="5140">MWSVGIDELETIVDAERDRDKGNCASSRLGPNQRRSDFFDLIRGI</sequence>
<reference evidence="1 2" key="1">
    <citation type="submission" date="2019-02" db="EMBL/GenBank/DDBJ databases">
        <title>Deep-cultivation of Planctomycetes and their phenomic and genomic characterization uncovers novel biology.</title>
        <authorList>
            <person name="Wiegand S."/>
            <person name="Jogler M."/>
            <person name="Boedeker C."/>
            <person name="Pinto D."/>
            <person name="Vollmers J."/>
            <person name="Rivas-Marin E."/>
            <person name="Kohn T."/>
            <person name="Peeters S.H."/>
            <person name="Heuer A."/>
            <person name="Rast P."/>
            <person name="Oberbeckmann S."/>
            <person name="Bunk B."/>
            <person name="Jeske O."/>
            <person name="Meyerdierks A."/>
            <person name="Storesund J.E."/>
            <person name="Kallscheuer N."/>
            <person name="Luecker S."/>
            <person name="Lage O.M."/>
            <person name="Pohl T."/>
            <person name="Merkel B.J."/>
            <person name="Hornburger P."/>
            <person name="Mueller R.-W."/>
            <person name="Bruemmer F."/>
            <person name="Labrenz M."/>
            <person name="Spormann A.M."/>
            <person name="Op Den Camp H."/>
            <person name="Overmann J."/>
            <person name="Amann R."/>
            <person name="Jetten M.S.M."/>
            <person name="Mascher T."/>
            <person name="Medema M.H."/>
            <person name="Devos D.P."/>
            <person name="Kaster A.-K."/>
            <person name="Ovreas L."/>
            <person name="Rohde M."/>
            <person name="Galperin M.Y."/>
            <person name="Jogler C."/>
        </authorList>
    </citation>
    <scope>NUCLEOTIDE SEQUENCE [LARGE SCALE GENOMIC DNA]</scope>
    <source>
        <strain evidence="1 2">Poly59</strain>
    </source>
</reference>
<gene>
    <name evidence="1" type="ORF">Poly59_18700</name>
</gene>
<dbReference type="EMBL" id="SJPX01000002">
    <property type="protein sequence ID" value="TWU55570.1"/>
    <property type="molecule type" value="Genomic_DNA"/>
</dbReference>
<comment type="caution">
    <text evidence="1">The sequence shown here is derived from an EMBL/GenBank/DDBJ whole genome shotgun (WGS) entry which is preliminary data.</text>
</comment>
<name>A0A5C6F4Y3_9BACT</name>
<organism evidence="1 2">
    <name type="scientific">Rubripirellula reticaptiva</name>
    <dbReference type="NCBI Taxonomy" id="2528013"/>
    <lineage>
        <taxon>Bacteria</taxon>
        <taxon>Pseudomonadati</taxon>
        <taxon>Planctomycetota</taxon>
        <taxon>Planctomycetia</taxon>
        <taxon>Pirellulales</taxon>
        <taxon>Pirellulaceae</taxon>
        <taxon>Rubripirellula</taxon>
    </lineage>
</organism>
<protein>
    <submittedName>
        <fullName evidence="1">Uncharacterized protein</fullName>
    </submittedName>
</protein>
<keyword evidence="2" id="KW-1185">Reference proteome</keyword>
<dbReference type="Proteomes" id="UP000317977">
    <property type="component" value="Unassembled WGS sequence"/>
</dbReference>
<dbReference type="AlphaFoldDB" id="A0A5C6F4Y3"/>
<evidence type="ECO:0000313" key="2">
    <source>
        <dbReference type="Proteomes" id="UP000317977"/>
    </source>
</evidence>